<dbReference type="InterPro" id="IPR023352">
    <property type="entry name" value="MAPEG-like_dom_sf"/>
</dbReference>
<dbReference type="PANTHER" id="PTHR10250">
    <property type="entry name" value="MICROSOMAL GLUTATHIONE S-TRANSFERASE"/>
    <property type="match status" value="1"/>
</dbReference>
<dbReference type="Proteomes" id="UP001595533">
    <property type="component" value="Unassembled WGS sequence"/>
</dbReference>
<keyword evidence="2 5" id="KW-0812">Transmembrane</keyword>
<dbReference type="Gene3D" id="1.20.120.550">
    <property type="entry name" value="Membrane associated eicosanoid/glutathione metabolism-like domain"/>
    <property type="match status" value="1"/>
</dbReference>
<evidence type="ECO:0000256" key="5">
    <source>
        <dbReference type="SAM" id="Phobius"/>
    </source>
</evidence>
<dbReference type="SUPFAM" id="SSF161084">
    <property type="entry name" value="MAPEG domain-like"/>
    <property type="match status" value="1"/>
</dbReference>
<organism evidence="6 7">
    <name type="scientific">Marinicella sediminis</name>
    <dbReference type="NCBI Taxonomy" id="1792834"/>
    <lineage>
        <taxon>Bacteria</taxon>
        <taxon>Pseudomonadati</taxon>
        <taxon>Pseudomonadota</taxon>
        <taxon>Gammaproteobacteria</taxon>
        <taxon>Lysobacterales</taxon>
        <taxon>Marinicellaceae</taxon>
        <taxon>Marinicella</taxon>
    </lineage>
</organism>
<dbReference type="RefSeq" id="WP_077409384.1">
    <property type="nucleotide sequence ID" value="NZ_JBHRTS010000001.1"/>
</dbReference>
<comment type="caution">
    <text evidence="6">The sequence shown here is derived from an EMBL/GenBank/DDBJ whole genome shotgun (WGS) entry which is preliminary data.</text>
</comment>
<sequence length="127" mass="14236">MLYVAIVLSLVLLQYSYFSFVVGAARGKYSVSAPAVSGHRYFERAYRIQQNTLEQLIIVVPSMFLFASYVHPMTAAILGLVFFISRFIYFTAYMKDPKSRGMGFVLGFLASHVMLLGGLGGAVWRLF</sequence>
<reference evidence="7" key="1">
    <citation type="journal article" date="2019" name="Int. J. Syst. Evol. Microbiol.">
        <title>The Global Catalogue of Microorganisms (GCM) 10K type strain sequencing project: providing services to taxonomists for standard genome sequencing and annotation.</title>
        <authorList>
            <consortium name="The Broad Institute Genomics Platform"/>
            <consortium name="The Broad Institute Genome Sequencing Center for Infectious Disease"/>
            <person name="Wu L."/>
            <person name="Ma J."/>
        </authorList>
    </citation>
    <scope>NUCLEOTIDE SEQUENCE [LARGE SCALE GENOMIC DNA]</scope>
    <source>
        <strain evidence="7">KCTC 42953</strain>
    </source>
</reference>
<dbReference type="PANTHER" id="PTHR10250:SF15">
    <property type="entry name" value="MICROSOMAL GLUTATHIONE S-TRANSFERASE-RELATED"/>
    <property type="match status" value="1"/>
</dbReference>
<feature type="transmembrane region" description="Helical" evidence="5">
    <location>
        <begin position="101"/>
        <end position="124"/>
    </location>
</feature>
<dbReference type="EMBL" id="JBHRTS010000001">
    <property type="protein sequence ID" value="MFC3192694.1"/>
    <property type="molecule type" value="Genomic_DNA"/>
</dbReference>
<gene>
    <name evidence="6" type="ORF">ACFODZ_00440</name>
</gene>
<keyword evidence="3 5" id="KW-1133">Transmembrane helix</keyword>
<evidence type="ECO:0000256" key="4">
    <source>
        <dbReference type="ARBA" id="ARBA00023136"/>
    </source>
</evidence>
<name>A0ABV7J3S8_9GAMM</name>
<evidence type="ECO:0000256" key="3">
    <source>
        <dbReference type="ARBA" id="ARBA00022989"/>
    </source>
</evidence>
<dbReference type="Pfam" id="PF01124">
    <property type="entry name" value="MAPEG"/>
    <property type="match status" value="1"/>
</dbReference>
<evidence type="ECO:0000313" key="7">
    <source>
        <dbReference type="Proteomes" id="UP001595533"/>
    </source>
</evidence>
<keyword evidence="4 5" id="KW-0472">Membrane</keyword>
<feature type="transmembrane region" description="Helical" evidence="5">
    <location>
        <begin position="69"/>
        <end position="89"/>
    </location>
</feature>
<dbReference type="InterPro" id="IPR001129">
    <property type="entry name" value="Membr-assoc_MAPEG"/>
</dbReference>
<evidence type="ECO:0000256" key="1">
    <source>
        <dbReference type="ARBA" id="ARBA00004141"/>
    </source>
</evidence>
<dbReference type="InterPro" id="IPR050997">
    <property type="entry name" value="MAPEG"/>
</dbReference>
<accession>A0ABV7J3S8</accession>
<proteinExistence type="predicted"/>
<comment type="subcellular location">
    <subcellularLocation>
        <location evidence="1">Membrane</location>
        <topology evidence="1">Multi-pass membrane protein</topology>
    </subcellularLocation>
</comment>
<protein>
    <submittedName>
        <fullName evidence="6">MAPEG family protein</fullName>
    </submittedName>
</protein>
<keyword evidence="7" id="KW-1185">Reference proteome</keyword>
<evidence type="ECO:0000313" key="6">
    <source>
        <dbReference type="EMBL" id="MFC3192694.1"/>
    </source>
</evidence>
<evidence type="ECO:0000256" key="2">
    <source>
        <dbReference type="ARBA" id="ARBA00022692"/>
    </source>
</evidence>